<dbReference type="Pfam" id="PF09996">
    <property type="entry name" value="DUF2237"/>
    <property type="match status" value="1"/>
</dbReference>
<dbReference type="Proteomes" id="UP000070186">
    <property type="component" value="Unassembled WGS sequence"/>
</dbReference>
<dbReference type="InterPro" id="IPR018714">
    <property type="entry name" value="DUF2237"/>
</dbReference>
<sequence length="131" mass="14277">MKTRDFPGRGSQLNVLGGPLLTCSERPLTGFFRDGCCNTSEEDFGSHTVCVVLTADFLAFSKARGNDLSTPRPEFDFPGLQPGQRWCLCAARWLEACKAGKAPQVSLNSTNQAALEIVPLDLLKQHAVDLH</sequence>
<dbReference type="PANTHER" id="PTHR37466:SF1">
    <property type="entry name" value="SLR1628 PROTEIN"/>
    <property type="match status" value="1"/>
</dbReference>
<protein>
    <recommendedName>
        <fullName evidence="3">DUF2237 domain-containing protein</fullName>
    </recommendedName>
</protein>
<dbReference type="PANTHER" id="PTHR37466">
    <property type="entry name" value="SLR1628 PROTEIN"/>
    <property type="match status" value="1"/>
</dbReference>
<reference evidence="1 2" key="1">
    <citation type="submission" date="2015-12" db="EMBL/GenBank/DDBJ databases">
        <title>Nitrous oxide reduction kinetics distinguish bacteria harboring typical versus atypical NosZ.</title>
        <authorList>
            <person name="Yoon S."/>
            <person name="Nissen S."/>
            <person name="Park D."/>
            <person name="Sanford R.A."/>
            <person name="Loeffler F.E."/>
        </authorList>
    </citation>
    <scope>NUCLEOTIDE SEQUENCE [LARGE SCALE GENOMIC DNA]</scope>
    <source>
        <strain evidence="1 2">ATCC BAA-841</strain>
    </source>
</reference>
<keyword evidence="2" id="KW-1185">Reference proteome</keyword>
<gene>
    <name evidence="1" type="ORF">AT959_00955</name>
</gene>
<name>A0A133XMY9_9RHOO</name>
<dbReference type="Gene3D" id="3.30.56.110">
    <property type="entry name" value="Protein of unknown function DUF2237"/>
    <property type="match status" value="1"/>
</dbReference>
<dbReference type="EMBL" id="LODL01000005">
    <property type="protein sequence ID" value="KXB32302.1"/>
    <property type="molecule type" value="Genomic_DNA"/>
</dbReference>
<dbReference type="STRING" id="281362.AT959_00955"/>
<evidence type="ECO:0000313" key="1">
    <source>
        <dbReference type="EMBL" id="KXB32302.1"/>
    </source>
</evidence>
<dbReference type="RefSeq" id="WP_066879591.1">
    <property type="nucleotide sequence ID" value="NZ_LODL01000005.1"/>
</dbReference>
<accession>A0A133XMY9</accession>
<proteinExistence type="predicted"/>
<comment type="caution">
    <text evidence="1">The sequence shown here is derived from an EMBL/GenBank/DDBJ whole genome shotgun (WGS) entry which is preliminary data.</text>
</comment>
<evidence type="ECO:0008006" key="3">
    <source>
        <dbReference type="Google" id="ProtNLM"/>
    </source>
</evidence>
<dbReference type="AlphaFoldDB" id="A0A133XMY9"/>
<evidence type="ECO:0000313" key="2">
    <source>
        <dbReference type="Proteomes" id="UP000070186"/>
    </source>
</evidence>
<organism evidence="1 2">
    <name type="scientific">Dechloromonas denitrificans</name>
    <dbReference type="NCBI Taxonomy" id="281362"/>
    <lineage>
        <taxon>Bacteria</taxon>
        <taxon>Pseudomonadati</taxon>
        <taxon>Pseudomonadota</taxon>
        <taxon>Betaproteobacteria</taxon>
        <taxon>Rhodocyclales</taxon>
        <taxon>Azonexaceae</taxon>
        <taxon>Dechloromonas</taxon>
    </lineage>
</organism>